<dbReference type="Proteomes" id="UP000054423">
    <property type="component" value="Unassembled WGS sequence"/>
</dbReference>
<name>W2JX28_PHYNI</name>
<organism evidence="2">
    <name type="scientific">Phytophthora nicotianae</name>
    <name type="common">Potato buckeye rot agent</name>
    <name type="synonym">Phytophthora parasitica</name>
    <dbReference type="NCBI Taxonomy" id="4792"/>
    <lineage>
        <taxon>Eukaryota</taxon>
        <taxon>Sar</taxon>
        <taxon>Stramenopiles</taxon>
        <taxon>Oomycota</taxon>
        <taxon>Peronosporomycetes</taxon>
        <taxon>Peronosporales</taxon>
        <taxon>Peronosporaceae</taxon>
        <taxon>Phytophthora</taxon>
    </lineage>
</organism>
<accession>W2JX28</accession>
<reference evidence="2" key="1">
    <citation type="submission" date="2013-11" db="EMBL/GenBank/DDBJ databases">
        <title>The Genome Sequence of Phytophthora parasitica CHvinca01.</title>
        <authorList>
            <consortium name="The Broad Institute Genomics Platform"/>
            <person name="Russ C."/>
            <person name="Tyler B."/>
            <person name="Panabieres F."/>
            <person name="Shan W."/>
            <person name="Tripathy S."/>
            <person name="Grunwald N."/>
            <person name="Machado M."/>
            <person name="Johnson C.S."/>
            <person name="Arredondo F."/>
            <person name="Hong C."/>
            <person name="Coffey M."/>
            <person name="Young S.K."/>
            <person name="Zeng Q."/>
            <person name="Gargeya S."/>
            <person name="Fitzgerald M."/>
            <person name="Abouelleil A."/>
            <person name="Alvarado L."/>
            <person name="Chapman S.B."/>
            <person name="Gainer-Dewar J."/>
            <person name="Goldberg J."/>
            <person name="Griggs A."/>
            <person name="Gujja S."/>
            <person name="Hansen M."/>
            <person name="Howarth C."/>
            <person name="Imamovic A."/>
            <person name="Ireland A."/>
            <person name="Larimer J."/>
            <person name="McCowan C."/>
            <person name="Murphy C."/>
            <person name="Pearson M."/>
            <person name="Poon T.W."/>
            <person name="Priest M."/>
            <person name="Roberts A."/>
            <person name="Saif S."/>
            <person name="Shea T."/>
            <person name="Sykes S."/>
            <person name="Wortman J."/>
            <person name="Nusbaum C."/>
            <person name="Birren B."/>
        </authorList>
    </citation>
    <scope>NUCLEOTIDE SEQUENCE [LARGE SCALE GENOMIC DNA]</scope>
    <source>
        <strain evidence="2">CHvinca01</strain>
    </source>
</reference>
<sequence>MRDYIVALISELFWKDAPSKSDIMFDGAMAQIREMHCHL</sequence>
<protein>
    <submittedName>
        <fullName evidence="2">Uncharacterized protein</fullName>
    </submittedName>
</protein>
<evidence type="ECO:0000313" key="2">
    <source>
        <dbReference type="EMBL" id="ETL77462.1"/>
    </source>
</evidence>
<dbReference type="EMBL" id="KI683657">
    <property type="protein sequence ID" value="ETL77462.1"/>
    <property type="molecule type" value="Genomic_DNA"/>
</dbReference>
<evidence type="ECO:0000313" key="1">
    <source>
        <dbReference type="EMBL" id="ETL24751.1"/>
    </source>
</evidence>
<gene>
    <name evidence="1" type="ORF">L916_21302</name>
    <name evidence="2" type="ORF">L917_21596</name>
</gene>
<dbReference type="Proteomes" id="UP000053864">
    <property type="component" value="Unassembled WGS sequence"/>
</dbReference>
<reference evidence="1" key="2">
    <citation type="submission" date="2013-11" db="EMBL/GenBank/DDBJ databases">
        <title>The Genome Sequence of Phytophthora parasitica CJ05E6.</title>
        <authorList>
            <consortium name="The Broad Institute Genomics Platform"/>
            <person name="Russ C."/>
            <person name="Tyler B."/>
            <person name="Panabieres F."/>
            <person name="Shan W."/>
            <person name="Tripathy S."/>
            <person name="Grunwald N."/>
            <person name="Machado M."/>
            <person name="Johnson C.S."/>
            <person name="Arredondo F."/>
            <person name="Hong C."/>
            <person name="Coffey M."/>
            <person name="Young S.K."/>
            <person name="Zeng Q."/>
            <person name="Gargeya S."/>
            <person name="Fitzgerald M."/>
            <person name="Abouelleil A."/>
            <person name="Alvarado L."/>
            <person name="Chapman S.B."/>
            <person name="Gainer-Dewar J."/>
            <person name="Goldberg J."/>
            <person name="Griggs A."/>
            <person name="Gujja S."/>
            <person name="Hansen M."/>
            <person name="Howarth C."/>
            <person name="Imamovic A."/>
            <person name="Ireland A."/>
            <person name="Larimer J."/>
            <person name="McCowan C."/>
            <person name="Murphy C."/>
            <person name="Pearson M."/>
            <person name="Poon T.W."/>
            <person name="Priest M."/>
            <person name="Roberts A."/>
            <person name="Saif S."/>
            <person name="Shea T."/>
            <person name="Sykes S."/>
            <person name="Wortman J."/>
            <person name="Nusbaum C."/>
            <person name="Birren B."/>
        </authorList>
    </citation>
    <scope>NUCLEOTIDE SEQUENCE [LARGE SCALE GENOMIC DNA]</scope>
    <source>
        <strain evidence="1">CJ05E6</strain>
    </source>
</reference>
<dbReference type="AlphaFoldDB" id="W2JX28"/>
<proteinExistence type="predicted"/>
<dbReference type="EMBL" id="KI676697">
    <property type="protein sequence ID" value="ETL24751.1"/>
    <property type="molecule type" value="Genomic_DNA"/>
</dbReference>